<gene>
    <name evidence="2" type="ORF">PMAYCL1PPCAC_17678</name>
</gene>
<accession>A0AAN5CN52</accession>
<feature type="non-terminal residue" evidence="2">
    <location>
        <position position="103"/>
    </location>
</feature>
<evidence type="ECO:0000313" key="2">
    <source>
        <dbReference type="EMBL" id="GMR47483.1"/>
    </source>
</evidence>
<evidence type="ECO:0000313" key="3">
    <source>
        <dbReference type="Proteomes" id="UP001328107"/>
    </source>
</evidence>
<protein>
    <submittedName>
        <fullName evidence="2">Uncharacterized protein</fullName>
    </submittedName>
</protein>
<sequence>QSDLSLSTKTRIGIDGDLSDGNSDESSNEDEVGMHCSRLFSFPSKSSFYTLSLSTNFSRLAHRGEQIQFIKSSFLSEMMCSNFHQLFEYAVDYRSFIVIGKNL</sequence>
<proteinExistence type="predicted"/>
<dbReference type="Proteomes" id="UP001328107">
    <property type="component" value="Unassembled WGS sequence"/>
</dbReference>
<keyword evidence="3" id="KW-1185">Reference proteome</keyword>
<evidence type="ECO:0000256" key="1">
    <source>
        <dbReference type="SAM" id="MobiDB-lite"/>
    </source>
</evidence>
<feature type="compositionally biased region" description="Polar residues" evidence="1">
    <location>
        <begin position="1"/>
        <end position="10"/>
    </location>
</feature>
<organism evidence="2 3">
    <name type="scientific">Pristionchus mayeri</name>
    <dbReference type="NCBI Taxonomy" id="1317129"/>
    <lineage>
        <taxon>Eukaryota</taxon>
        <taxon>Metazoa</taxon>
        <taxon>Ecdysozoa</taxon>
        <taxon>Nematoda</taxon>
        <taxon>Chromadorea</taxon>
        <taxon>Rhabditida</taxon>
        <taxon>Rhabditina</taxon>
        <taxon>Diplogasteromorpha</taxon>
        <taxon>Diplogasteroidea</taxon>
        <taxon>Neodiplogasteridae</taxon>
        <taxon>Pristionchus</taxon>
    </lineage>
</organism>
<reference evidence="3" key="1">
    <citation type="submission" date="2022-10" db="EMBL/GenBank/DDBJ databases">
        <title>Genome assembly of Pristionchus species.</title>
        <authorList>
            <person name="Yoshida K."/>
            <person name="Sommer R.J."/>
        </authorList>
    </citation>
    <scope>NUCLEOTIDE SEQUENCE [LARGE SCALE GENOMIC DNA]</scope>
    <source>
        <strain evidence="3">RS5460</strain>
    </source>
</reference>
<comment type="caution">
    <text evidence="2">The sequence shown here is derived from an EMBL/GenBank/DDBJ whole genome shotgun (WGS) entry which is preliminary data.</text>
</comment>
<dbReference type="AlphaFoldDB" id="A0AAN5CN52"/>
<feature type="non-terminal residue" evidence="2">
    <location>
        <position position="1"/>
    </location>
</feature>
<name>A0AAN5CN52_9BILA</name>
<dbReference type="EMBL" id="BTRK01000004">
    <property type="protein sequence ID" value="GMR47483.1"/>
    <property type="molecule type" value="Genomic_DNA"/>
</dbReference>
<feature type="region of interest" description="Disordered" evidence="1">
    <location>
        <begin position="1"/>
        <end position="30"/>
    </location>
</feature>